<accession>A0A9D2DTW7</accession>
<proteinExistence type="predicted"/>
<evidence type="ECO:0000313" key="1">
    <source>
        <dbReference type="EMBL" id="HIZ23142.1"/>
    </source>
</evidence>
<evidence type="ECO:0000313" key="2">
    <source>
        <dbReference type="Proteomes" id="UP000824041"/>
    </source>
</evidence>
<dbReference type="EMBL" id="DXBU01000137">
    <property type="protein sequence ID" value="HIZ23142.1"/>
    <property type="molecule type" value="Genomic_DNA"/>
</dbReference>
<organism evidence="1 2">
    <name type="scientific">Candidatus Blautia faecigallinarum</name>
    <dbReference type="NCBI Taxonomy" id="2838488"/>
    <lineage>
        <taxon>Bacteria</taxon>
        <taxon>Bacillati</taxon>
        <taxon>Bacillota</taxon>
        <taxon>Clostridia</taxon>
        <taxon>Lachnospirales</taxon>
        <taxon>Lachnospiraceae</taxon>
        <taxon>Blautia</taxon>
    </lineage>
</organism>
<protein>
    <submittedName>
        <fullName evidence="1">Uncharacterized protein</fullName>
    </submittedName>
</protein>
<dbReference type="Proteomes" id="UP000824041">
    <property type="component" value="Unassembled WGS sequence"/>
</dbReference>
<reference evidence="1" key="1">
    <citation type="journal article" date="2021" name="PeerJ">
        <title>Extensive microbial diversity within the chicken gut microbiome revealed by metagenomics and culture.</title>
        <authorList>
            <person name="Gilroy R."/>
            <person name="Ravi A."/>
            <person name="Getino M."/>
            <person name="Pursley I."/>
            <person name="Horton D.L."/>
            <person name="Alikhan N.F."/>
            <person name="Baker D."/>
            <person name="Gharbi K."/>
            <person name="Hall N."/>
            <person name="Watson M."/>
            <person name="Adriaenssens E.M."/>
            <person name="Foster-Nyarko E."/>
            <person name="Jarju S."/>
            <person name="Secka A."/>
            <person name="Antonio M."/>
            <person name="Oren A."/>
            <person name="Chaudhuri R.R."/>
            <person name="La Ragione R."/>
            <person name="Hildebrand F."/>
            <person name="Pallen M.J."/>
        </authorList>
    </citation>
    <scope>NUCLEOTIDE SEQUENCE</scope>
    <source>
        <strain evidence="1">14324</strain>
    </source>
</reference>
<name>A0A9D2DTW7_9FIRM</name>
<dbReference type="AlphaFoldDB" id="A0A9D2DTW7"/>
<comment type="caution">
    <text evidence="1">The sequence shown here is derived from an EMBL/GenBank/DDBJ whole genome shotgun (WGS) entry which is preliminary data.</text>
</comment>
<sequence length="96" mass="10775">MIAVMSKTKALKNLKKDRHKEVEEVYDMCYAIDMLEKQSEERGIKYGITLAKSVFLLNSNGVSKDEIAQKLNISIDKVKSILDDSIEGSALSSHIE</sequence>
<reference evidence="1" key="2">
    <citation type="submission" date="2021-04" db="EMBL/GenBank/DDBJ databases">
        <authorList>
            <person name="Gilroy R."/>
        </authorList>
    </citation>
    <scope>NUCLEOTIDE SEQUENCE</scope>
    <source>
        <strain evidence="1">14324</strain>
    </source>
</reference>
<gene>
    <name evidence="1" type="ORF">IAA21_10160</name>
</gene>